<evidence type="ECO:0000313" key="1">
    <source>
        <dbReference type="EMBL" id="CCJ30864.1"/>
    </source>
</evidence>
<sequence>MISLSASLDIFDVVKLATSCLTNALGNEGNGIPYREKRTDDFEGGFIVDFVCSGRVKFWDAYL</sequence>
<protein>
    <submittedName>
        <fullName evidence="1">Uncharacterized protein</fullName>
    </submittedName>
</protein>
<dbReference type="EMBL" id="CAKM01000270">
    <property type="protein sequence ID" value="CCJ30864.1"/>
    <property type="molecule type" value="Genomic_DNA"/>
</dbReference>
<dbReference type="AlphaFoldDB" id="L0PFL9"/>
<gene>
    <name evidence="1" type="ORF">PNEJI1_000315</name>
</gene>
<dbReference type="InParanoid" id="L0PFL9"/>
<proteinExistence type="predicted"/>
<name>L0PFL9_PNEJI</name>
<accession>L0PFL9</accession>
<organism evidence="2">
    <name type="scientific">Pneumocystis jirovecii</name>
    <name type="common">Human pneumocystis pneumonia agent</name>
    <dbReference type="NCBI Taxonomy" id="42068"/>
    <lineage>
        <taxon>Eukaryota</taxon>
        <taxon>Fungi</taxon>
        <taxon>Dikarya</taxon>
        <taxon>Ascomycota</taxon>
        <taxon>Taphrinomycotina</taxon>
        <taxon>Pneumocystomycetes</taxon>
        <taxon>Pneumocystaceae</taxon>
        <taxon>Pneumocystis</taxon>
    </lineage>
</organism>
<evidence type="ECO:0000313" key="2">
    <source>
        <dbReference type="Proteomes" id="UP000010422"/>
    </source>
</evidence>
<reference evidence="1 2" key="1">
    <citation type="journal article" date="2012" name="MBio">
        <title>De novo assembly of the Pneumocystis jirovecii genome from a single bronchoalveolar lavage fluid specimen from a patient.</title>
        <authorList>
            <person name="Cisse O.H."/>
            <person name="Pagni M."/>
            <person name="Hauser P.M."/>
        </authorList>
    </citation>
    <scope>NUCLEOTIDE SEQUENCE [LARGE SCALE GENOMIC DNA]</scope>
    <source>
        <strain evidence="1 2">SE8</strain>
    </source>
</reference>
<dbReference type="VEuPathDB" id="FungiDB:PNEJI1_000315"/>
<comment type="caution">
    <text evidence="1">The sequence shown here is derived from an EMBL/GenBank/DDBJ whole genome shotgun (WGS) entry which is preliminary data.</text>
</comment>
<dbReference type="Proteomes" id="UP000010422">
    <property type="component" value="Unassembled WGS sequence"/>
</dbReference>